<evidence type="ECO:0000256" key="4">
    <source>
        <dbReference type="ARBA" id="ARBA00022670"/>
    </source>
</evidence>
<proteinExistence type="inferred from homology"/>
<keyword evidence="7" id="KW-0720">Serine protease</keyword>
<evidence type="ECO:0000313" key="18">
    <source>
        <dbReference type="Proteomes" id="UP000198287"/>
    </source>
</evidence>
<evidence type="ECO:0000259" key="16">
    <source>
        <dbReference type="Pfam" id="PF00930"/>
    </source>
</evidence>
<evidence type="ECO:0000256" key="14">
    <source>
        <dbReference type="SAM" id="Phobius"/>
    </source>
</evidence>
<evidence type="ECO:0000256" key="10">
    <source>
        <dbReference type="ARBA" id="ARBA00023136"/>
    </source>
</evidence>
<name>A0A226EWF6_FOLCA</name>
<evidence type="ECO:0000256" key="3">
    <source>
        <dbReference type="ARBA" id="ARBA00022438"/>
    </source>
</evidence>
<evidence type="ECO:0000256" key="7">
    <source>
        <dbReference type="ARBA" id="ARBA00022825"/>
    </source>
</evidence>
<dbReference type="FunFam" id="3.40.50.1820:FF:000003">
    <property type="entry name" value="Dipeptidyl peptidase 4"/>
    <property type="match status" value="1"/>
</dbReference>
<dbReference type="SUPFAM" id="SSF53474">
    <property type="entry name" value="alpha/beta-Hydrolases"/>
    <property type="match status" value="1"/>
</dbReference>
<feature type="domain" description="Dipeptidylpeptidase IV N-terminal" evidence="16">
    <location>
        <begin position="173"/>
        <end position="491"/>
    </location>
</feature>
<evidence type="ECO:0000256" key="5">
    <source>
        <dbReference type="ARBA" id="ARBA00022692"/>
    </source>
</evidence>
<dbReference type="GO" id="GO:0006508">
    <property type="term" value="P:proteolysis"/>
    <property type="evidence" value="ECO:0007669"/>
    <property type="project" value="UniProtKB-KW"/>
</dbReference>
<keyword evidence="6" id="KW-0378">Hydrolase</keyword>
<feature type="transmembrane region" description="Helical" evidence="14">
    <location>
        <begin position="17"/>
        <end position="35"/>
    </location>
</feature>
<dbReference type="Proteomes" id="UP000198287">
    <property type="component" value="Unassembled WGS sequence"/>
</dbReference>
<evidence type="ECO:0000256" key="2">
    <source>
        <dbReference type="ARBA" id="ARBA00010036"/>
    </source>
</evidence>
<dbReference type="InterPro" id="IPR050278">
    <property type="entry name" value="Serine_Prot_S9B/DPPIV"/>
</dbReference>
<evidence type="ECO:0000256" key="9">
    <source>
        <dbReference type="ARBA" id="ARBA00022989"/>
    </source>
</evidence>
<evidence type="ECO:0000256" key="13">
    <source>
        <dbReference type="ARBA" id="ARBA00072929"/>
    </source>
</evidence>
<evidence type="ECO:0000256" key="12">
    <source>
        <dbReference type="ARBA" id="ARBA00037847"/>
    </source>
</evidence>
<dbReference type="GO" id="GO:0005886">
    <property type="term" value="C:plasma membrane"/>
    <property type="evidence" value="ECO:0007669"/>
    <property type="project" value="TreeGrafter"/>
</dbReference>
<evidence type="ECO:0000313" key="17">
    <source>
        <dbReference type="EMBL" id="OXA61510.1"/>
    </source>
</evidence>
<dbReference type="GO" id="GO:0008239">
    <property type="term" value="F:dipeptidyl-peptidase activity"/>
    <property type="evidence" value="ECO:0007669"/>
    <property type="project" value="TreeGrafter"/>
</dbReference>
<evidence type="ECO:0000256" key="1">
    <source>
        <dbReference type="ARBA" id="ARBA00004606"/>
    </source>
</evidence>
<feature type="domain" description="Peptidase S9 prolyl oligopeptidase catalytic" evidence="15">
    <location>
        <begin position="603"/>
        <end position="806"/>
    </location>
</feature>
<keyword evidence="4" id="KW-0645">Protease</keyword>
<dbReference type="PANTHER" id="PTHR11731:SF200">
    <property type="entry name" value="DIPEPTIDYL PEPTIDASE 10, ISOFORM B"/>
    <property type="match status" value="1"/>
</dbReference>
<dbReference type="AlphaFoldDB" id="A0A226EWF6"/>
<sequence length="808" mass="92974">MDFEGNYKVRHRPRRTWLYLFLIFLITMATIFLFFNHNNNDNERHFHNEKLTALDFRNESITLDDVLGGKFYAKGFNGSFVDSTTLQFFNTNGDFVTFSMETKTTKIIVSNQEFIVKLVSSLEDHLSLCHSNGVSAFGGVPEAVKWDHASNHTWSSFAYSIRRQYRPFRCDFSPSKKYLLVSYDPQKIYRHSVYALYSVIDLETRELIPISTTLSNNDDLSRRIQLVKWSTSKDALVFVHANDVYLLKNIHGNVERITFDGSHLIYNGVADWVYEEEMFNTNEAVYLHDDENLAFVTFNDTQVDLIQFPVYGGFQYPVIEAIPYPKSGRQNPTATVSIYSNKASKMLQLPRAYIPEDHYIGSVQWTSDKNLLVQILNRYQNNSWVLLCDLNAICDVIHTQEQTSGWLDVKEIYEISESNFVTIETTKQSKYSYKHVVQFSKNSVVKVLSRGDFSVDKILAVSNGDIYFTADDNLHKQTATKTKCLTCNKVIKCKSNEVSMDKKSGEYFVQVCLNGFEDVPVVRIFQTEPLTEIFTLESNKKLKGNMDNVQFPITKRLSFKTENDYSVEIKLFLPFDFDSGRKYPLLIDVYGGPGSTRLNDRFSVDWGISLVSSKNIIYGSIDGRGSGGKNKSDDFIFEIYKRFGTVEVEDQIKGAEYILKALPFVNPEKVAIWGWSYGGFVTSMVMGKDLKNIFKCGISVAPVTNWGFYDTIYTERYMGLPQENLKSYNESDVTNFIQNFKNKHFLLVHGNADDNVHYQQSMYLSRALELGDIIFQQQSYPDENHGLGSVRPHLYHTLEHFLNQNCNF</sequence>
<dbReference type="GO" id="GO:0012505">
    <property type="term" value="C:endomembrane system"/>
    <property type="evidence" value="ECO:0007669"/>
    <property type="project" value="UniProtKB-SubCell"/>
</dbReference>
<evidence type="ECO:0000256" key="11">
    <source>
        <dbReference type="ARBA" id="ARBA00023180"/>
    </source>
</evidence>
<organism evidence="17 18">
    <name type="scientific">Folsomia candida</name>
    <name type="common">Springtail</name>
    <dbReference type="NCBI Taxonomy" id="158441"/>
    <lineage>
        <taxon>Eukaryota</taxon>
        <taxon>Metazoa</taxon>
        <taxon>Ecdysozoa</taxon>
        <taxon>Arthropoda</taxon>
        <taxon>Hexapoda</taxon>
        <taxon>Collembola</taxon>
        <taxon>Entomobryomorpha</taxon>
        <taxon>Isotomoidea</taxon>
        <taxon>Isotomidae</taxon>
        <taxon>Proisotominae</taxon>
        <taxon>Folsomia</taxon>
    </lineage>
</organism>
<dbReference type="GO" id="GO:0008236">
    <property type="term" value="F:serine-type peptidase activity"/>
    <property type="evidence" value="ECO:0007669"/>
    <property type="project" value="UniProtKB-KW"/>
</dbReference>
<evidence type="ECO:0000256" key="8">
    <source>
        <dbReference type="ARBA" id="ARBA00022968"/>
    </source>
</evidence>
<keyword evidence="8" id="KW-0735">Signal-anchor</keyword>
<dbReference type="PANTHER" id="PTHR11731">
    <property type="entry name" value="PROTEASE FAMILY S9B,C DIPEPTIDYL-PEPTIDASE IV-RELATED"/>
    <property type="match status" value="1"/>
</dbReference>
<keyword evidence="9 14" id="KW-1133">Transmembrane helix</keyword>
<keyword evidence="18" id="KW-1185">Reference proteome</keyword>
<reference evidence="17 18" key="1">
    <citation type="submission" date="2015-12" db="EMBL/GenBank/DDBJ databases">
        <title>The genome of Folsomia candida.</title>
        <authorList>
            <person name="Faddeeva A."/>
            <person name="Derks M.F."/>
            <person name="Anvar Y."/>
            <person name="Smit S."/>
            <person name="Van Straalen N."/>
            <person name="Roelofs D."/>
        </authorList>
    </citation>
    <scope>NUCLEOTIDE SEQUENCE [LARGE SCALE GENOMIC DNA]</scope>
    <source>
        <strain evidence="17 18">VU population</strain>
        <tissue evidence="17">Whole body</tissue>
    </source>
</reference>
<dbReference type="SUPFAM" id="SSF82171">
    <property type="entry name" value="DPP6 N-terminal domain-like"/>
    <property type="match status" value="1"/>
</dbReference>
<evidence type="ECO:0000259" key="15">
    <source>
        <dbReference type="Pfam" id="PF00326"/>
    </source>
</evidence>
<gene>
    <name evidence="17" type="ORF">Fcan01_02229</name>
</gene>
<dbReference type="InterPro" id="IPR002469">
    <property type="entry name" value="Peptidase_S9B_N"/>
</dbReference>
<keyword evidence="10 14" id="KW-0472">Membrane</keyword>
<dbReference type="Gene3D" id="3.40.50.1820">
    <property type="entry name" value="alpha/beta hydrolase"/>
    <property type="match status" value="1"/>
</dbReference>
<comment type="caution">
    <text evidence="17">The sequence shown here is derived from an EMBL/GenBank/DDBJ whole genome shotgun (WGS) entry which is preliminary data.</text>
</comment>
<keyword evidence="3" id="KW-0031">Aminopeptidase</keyword>
<dbReference type="GO" id="GO:0004177">
    <property type="term" value="F:aminopeptidase activity"/>
    <property type="evidence" value="ECO:0007669"/>
    <property type="project" value="UniProtKB-KW"/>
</dbReference>
<protein>
    <recommendedName>
        <fullName evidence="13">Venom dipeptidyl peptidase 4</fullName>
    </recommendedName>
</protein>
<dbReference type="InterPro" id="IPR029058">
    <property type="entry name" value="AB_hydrolase_fold"/>
</dbReference>
<dbReference type="Gene3D" id="2.140.10.30">
    <property type="entry name" value="Dipeptidylpeptidase IV, N-terminal domain"/>
    <property type="match status" value="1"/>
</dbReference>
<comment type="similarity">
    <text evidence="2">Belongs to the peptidase S9B family. DPPIV subfamily.</text>
</comment>
<keyword evidence="5 14" id="KW-0812">Transmembrane</keyword>
<comment type="subcellular location">
    <subcellularLocation>
        <location evidence="12">Endomembrane system</location>
        <topology evidence="12">Single-pass membrane protein</topology>
    </subcellularLocation>
    <subcellularLocation>
        <location evidence="1">Membrane</location>
        <topology evidence="1">Single-pass type II membrane protein</topology>
    </subcellularLocation>
</comment>
<dbReference type="OMA" id="DSWDHLT"/>
<dbReference type="Pfam" id="PF00930">
    <property type="entry name" value="DPPIV_N"/>
    <property type="match status" value="1"/>
</dbReference>
<dbReference type="InterPro" id="IPR001375">
    <property type="entry name" value="Peptidase_S9_cat"/>
</dbReference>
<accession>A0A226EWF6</accession>
<evidence type="ECO:0000256" key="6">
    <source>
        <dbReference type="ARBA" id="ARBA00022801"/>
    </source>
</evidence>
<dbReference type="OrthoDB" id="16520at2759"/>
<keyword evidence="11" id="KW-0325">Glycoprotein</keyword>
<dbReference type="Pfam" id="PF00326">
    <property type="entry name" value="Peptidase_S9"/>
    <property type="match status" value="1"/>
</dbReference>
<dbReference type="EMBL" id="LNIX01000001">
    <property type="protein sequence ID" value="OXA61510.1"/>
    <property type="molecule type" value="Genomic_DNA"/>
</dbReference>